<name>A0AA41SAP4_PAPNU</name>
<gene>
    <name evidence="2" type="ORF">MKW94_024623</name>
</gene>
<evidence type="ECO:0000256" key="1">
    <source>
        <dbReference type="SAM" id="SignalP"/>
    </source>
</evidence>
<sequence>MAKAHHLKFSPFLVGFLIVLFVSDLGYVHSTCYPQAYIELDHGSCEDFGGGSNCNSRCAVQGIQSDSYACGWNQDTGKSVCICCIDG</sequence>
<protein>
    <recommendedName>
        <fullName evidence="4">Defensin</fullName>
    </recommendedName>
</protein>
<dbReference type="AlphaFoldDB" id="A0AA41SAP4"/>
<reference evidence="2" key="1">
    <citation type="submission" date="2022-03" db="EMBL/GenBank/DDBJ databases">
        <title>A functionally conserved STORR gene fusion in Papaver species that diverged 16.8 million years ago.</title>
        <authorList>
            <person name="Catania T."/>
        </authorList>
    </citation>
    <scope>NUCLEOTIDE SEQUENCE</scope>
    <source>
        <strain evidence="2">S-191538</strain>
    </source>
</reference>
<accession>A0AA41SAP4</accession>
<dbReference type="Proteomes" id="UP001177140">
    <property type="component" value="Unassembled WGS sequence"/>
</dbReference>
<dbReference type="EMBL" id="JAJJMA010125994">
    <property type="protein sequence ID" value="MCL7032699.1"/>
    <property type="molecule type" value="Genomic_DNA"/>
</dbReference>
<proteinExistence type="predicted"/>
<feature type="chain" id="PRO_5041328611" description="Defensin" evidence="1">
    <location>
        <begin position="31"/>
        <end position="87"/>
    </location>
</feature>
<comment type="caution">
    <text evidence="2">The sequence shown here is derived from an EMBL/GenBank/DDBJ whole genome shotgun (WGS) entry which is preliminary data.</text>
</comment>
<organism evidence="2 3">
    <name type="scientific">Papaver nudicaule</name>
    <name type="common">Iceland poppy</name>
    <dbReference type="NCBI Taxonomy" id="74823"/>
    <lineage>
        <taxon>Eukaryota</taxon>
        <taxon>Viridiplantae</taxon>
        <taxon>Streptophyta</taxon>
        <taxon>Embryophyta</taxon>
        <taxon>Tracheophyta</taxon>
        <taxon>Spermatophyta</taxon>
        <taxon>Magnoliopsida</taxon>
        <taxon>Ranunculales</taxon>
        <taxon>Papaveraceae</taxon>
        <taxon>Papaveroideae</taxon>
        <taxon>Papaver</taxon>
    </lineage>
</organism>
<keyword evidence="1" id="KW-0732">Signal</keyword>
<evidence type="ECO:0000313" key="2">
    <source>
        <dbReference type="EMBL" id="MCL7032699.1"/>
    </source>
</evidence>
<evidence type="ECO:0008006" key="4">
    <source>
        <dbReference type="Google" id="ProtNLM"/>
    </source>
</evidence>
<feature type="signal peptide" evidence="1">
    <location>
        <begin position="1"/>
        <end position="30"/>
    </location>
</feature>
<evidence type="ECO:0000313" key="3">
    <source>
        <dbReference type="Proteomes" id="UP001177140"/>
    </source>
</evidence>
<keyword evidence="3" id="KW-1185">Reference proteome</keyword>